<gene>
    <name evidence="2" type="ORF">Lwal_3125</name>
</gene>
<keyword evidence="1" id="KW-1133">Transmembrane helix</keyword>
<feature type="transmembrane region" description="Helical" evidence="1">
    <location>
        <begin position="28"/>
        <end position="45"/>
    </location>
</feature>
<feature type="transmembrane region" description="Helical" evidence="1">
    <location>
        <begin position="6"/>
        <end position="23"/>
    </location>
</feature>
<reference evidence="2 3" key="1">
    <citation type="submission" date="2015-11" db="EMBL/GenBank/DDBJ databases">
        <title>Genomic analysis of 38 Legionella species identifies large and diverse effector repertoires.</title>
        <authorList>
            <person name="Burstein D."/>
            <person name="Amaro F."/>
            <person name="Zusman T."/>
            <person name="Lifshitz Z."/>
            <person name="Cohen O."/>
            <person name="Gilbert J.A."/>
            <person name="Pupko T."/>
            <person name="Shuman H.A."/>
            <person name="Segal G."/>
        </authorList>
    </citation>
    <scope>NUCLEOTIDE SEQUENCE [LARGE SCALE GENOMIC DNA]</scope>
    <source>
        <strain evidence="2 3">ATCC 51914</strain>
    </source>
</reference>
<keyword evidence="1" id="KW-0472">Membrane</keyword>
<protein>
    <submittedName>
        <fullName evidence="2">Type I secretion system LssZ</fullName>
    </submittedName>
</protein>
<dbReference type="Proteomes" id="UP000054729">
    <property type="component" value="Unassembled WGS sequence"/>
</dbReference>
<comment type="caution">
    <text evidence="2">The sequence shown here is derived from an EMBL/GenBank/DDBJ whole genome shotgun (WGS) entry which is preliminary data.</text>
</comment>
<dbReference type="OrthoDB" id="5652305at2"/>
<evidence type="ECO:0000313" key="2">
    <source>
        <dbReference type="EMBL" id="KTD75084.1"/>
    </source>
</evidence>
<evidence type="ECO:0000256" key="1">
    <source>
        <dbReference type="SAM" id="Phobius"/>
    </source>
</evidence>
<dbReference type="RefSeq" id="WP_058481716.1">
    <property type="nucleotide sequence ID" value="NZ_CAAAIQ010000005.1"/>
</dbReference>
<keyword evidence="3" id="KW-1185">Reference proteome</keyword>
<keyword evidence="1" id="KW-0812">Transmembrane</keyword>
<dbReference type="EMBL" id="LNZB01000060">
    <property type="protein sequence ID" value="KTD75084.1"/>
    <property type="molecule type" value="Genomic_DNA"/>
</dbReference>
<evidence type="ECO:0000313" key="3">
    <source>
        <dbReference type="Proteomes" id="UP000054729"/>
    </source>
</evidence>
<dbReference type="AlphaFoldDB" id="A0A0W1A142"/>
<dbReference type="STRING" id="66969.Lwal_3125"/>
<proteinExistence type="predicted"/>
<name>A0A0W1A142_9GAMM</name>
<organism evidence="2 3">
    <name type="scientific">Legionella waltersii</name>
    <dbReference type="NCBI Taxonomy" id="66969"/>
    <lineage>
        <taxon>Bacteria</taxon>
        <taxon>Pseudomonadati</taxon>
        <taxon>Pseudomonadota</taxon>
        <taxon>Gammaproteobacteria</taxon>
        <taxon>Legionellales</taxon>
        <taxon>Legionellaceae</taxon>
        <taxon>Legionella</taxon>
    </lineage>
</organism>
<accession>A0A0W1A142</accession>
<feature type="transmembrane region" description="Helical" evidence="1">
    <location>
        <begin position="94"/>
        <end position="116"/>
    </location>
</feature>
<feature type="transmembrane region" description="Helical" evidence="1">
    <location>
        <begin position="65"/>
        <end position="82"/>
    </location>
</feature>
<sequence length="201" mass="22704">MYTLVSILYSLLPLVGLILLFIGIKRNLLTYVISSLWISLIALIIHFKTSGGEILGSYFNYPNALSHSANMVILCVSLIYIFSNITKQNKSLKYLISFIQSCVVIGSGLLIINIWINAYFIENRLPGSPVMQVSMMEKPKYCSYKYIFYKVAADGTVYFLCPNYYGLIPSIGHLSISPDFLTTQMSNPTKKQLLQLQKKKS</sequence>
<dbReference type="PATRIC" id="fig|66969.6.peg.3413"/>